<protein>
    <submittedName>
        <fullName evidence="3">Uncharacterized protein</fullName>
    </submittedName>
</protein>
<feature type="compositionally biased region" description="Polar residues" evidence="1">
    <location>
        <begin position="499"/>
        <end position="511"/>
    </location>
</feature>
<keyword evidence="2" id="KW-0812">Transmembrane</keyword>
<feature type="compositionally biased region" description="Polar residues" evidence="1">
    <location>
        <begin position="705"/>
        <end position="714"/>
    </location>
</feature>
<feature type="region of interest" description="Disordered" evidence="1">
    <location>
        <begin position="700"/>
        <end position="749"/>
    </location>
</feature>
<dbReference type="EMBL" id="JBANRG010000001">
    <property type="protein sequence ID" value="KAK7472136.1"/>
    <property type="molecule type" value="Genomic_DNA"/>
</dbReference>
<sequence length="857" mass="94558">MNGNVDSRFGFFFSVKSSDQQLKVSHKIDVVDCTPDGTSTTDLSFPNPDQCIPYDLPPDSSGSESISTDSESSTDESTVTMPNTSPLPSLSTAIPESTTQIFINSIPISTTQTILQQSVSISTVTAIGTGIATTIIASQDSSSKWMNGHYIESTWAAPSPMTTNTSTDAEKKRRIIIGSVLGGLGSLVLISILVVLLMRKIRSRAQWMKIDPFVMPDDRDTSKPKPNKKGMFFQNGTDCKFEPLKRDSVSMSPNMEDFESNSDTRAQDMQMNSSLTSYNQLSAQDGSRFGNSELGSNEEDGTEEVEIVPITRAKLLNPVSEESTLHGHQIFNTGYVDSLTWFVYDLSPDLFPNADFGSYITSRPLSLDNQRIGALALVIPSRHDDPISTLELLDTEDSNVVCAGSTFLIDWQGGIVTVDQIEATTPERSHGTVISSVVHQAQTQTSLCINVPWRKPLPMVTNENTHSRFRSLFSVKSSDRRSEASHQIEVVECIPPDGDTSTSSSNMTQCIPPNPPSSIPTQSKSSTAESSMFTTSDTVLSSSSSTSIPEFTTRSRHQKPKKSVSVTTVTTVSVSTSVTTVTVLQDSSSQWMSTGRYVEPTRPAPSITPTNTNVNAKQEKRGIIIGSVLCGLVALVLITLLIIFLIREKRKRAQWRKIDPFVIPGDQEPKFSKLEKFFRGFGLGRNRTGKLDHTILIPRFEPQLPDTTSRSQGQKQRRLTKGPTSDEYFRLNNGSRRLGNRGEGDGADDAELFSNARRKPLVVRGPRTMSRHGRVETETRTRADDLLNDLETLIEKRQVDGNRDEMNDLEPEVQASRHGQDCWQAVQRRWKERIQTLTAVSSTESPPPAYRDEASTQ</sequence>
<feature type="region of interest" description="Disordered" evidence="1">
    <location>
        <begin position="486"/>
        <end position="562"/>
    </location>
</feature>
<feature type="compositionally biased region" description="Polar residues" evidence="1">
    <location>
        <begin position="519"/>
        <end position="533"/>
    </location>
</feature>
<dbReference type="Proteomes" id="UP001498398">
    <property type="component" value="Unassembled WGS sequence"/>
</dbReference>
<feature type="region of interest" description="Disordered" evidence="1">
    <location>
        <begin position="837"/>
        <end position="857"/>
    </location>
</feature>
<evidence type="ECO:0000256" key="1">
    <source>
        <dbReference type="SAM" id="MobiDB-lite"/>
    </source>
</evidence>
<feature type="transmembrane region" description="Helical" evidence="2">
    <location>
        <begin position="623"/>
        <end position="646"/>
    </location>
</feature>
<gene>
    <name evidence="3" type="ORF">VKT23_000258</name>
</gene>
<evidence type="ECO:0000313" key="4">
    <source>
        <dbReference type="Proteomes" id="UP001498398"/>
    </source>
</evidence>
<keyword evidence="2" id="KW-1133">Transmembrane helix</keyword>
<organism evidence="3 4">
    <name type="scientific">Marasmiellus scandens</name>
    <dbReference type="NCBI Taxonomy" id="2682957"/>
    <lineage>
        <taxon>Eukaryota</taxon>
        <taxon>Fungi</taxon>
        <taxon>Dikarya</taxon>
        <taxon>Basidiomycota</taxon>
        <taxon>Agaricomycotina</taxon>
        <taxon>Agaricomycetes</taxon>
        <taxon>Agaricomycetidae</taxon>
        <taxon>Agaricales</taxon>
        <taxon>Marasmiineae</taxon>
        <taxon>Omphalotaceae</taxon>
        <taxon>Marasmiellus</taxon>
    </lineage>
</organism>
<evidence type="ECO:0000313" key="3">
    <source>
        <dbReference type="EMBL" id="KAK7472136.1"/>
    </source>
</evidence>
<feature type="transmembrane region" description="Helical" evidence="2">
    <location>
        <begin position="175"/>
        <end position="198"/>
    </location>
</feature>
<keyword evidence="4" id="KW-1185">Reference proteome</keyword>
<proteinExistence type="predicted"/>
<feature type="compositionally biased region" description="Polar residues" evidence="1">
    <location>
        <begin position="79"/>
        <end position="91"/>
    </location>
</feature>
<name>A0ABR1K3K3_9AGAR</name>
<evidence type="ECO:0000256" key="2">
    <source>
        <dbReference type="SAM" id="Phobius"/>
    </source>
</evidence>
<feature type="transmembrane region" description="Helical" evidence="2">
    <location>
        <begin position="564"/>
        <end position="584"/>
    </location>
</feature>
<reference evidence="3 4" key="1">
    <citation type="submission" date="2024-01" db="EMBL/GenBank/DDBJ databases">
        <title>A draft genome for the cacao thread blight pathogen Marasmiellus scandens.</title>
        <authorList>
            <person name="Baruah I.K."/>
            <person name="Leung J."/>
            <person name="Bukari Y."/>
            <person name="Amoako-Attah I."/>
            <person name="Meinhardt L.W."/>
            <person name="Bailey B.A."/>
            <person name="Cohen S.P."/>
        </authorList>
    </citation>
    <scope>NUCLEOTIDE SEQUENCE [LARGE SCALE GENOMIC DNA]</scope>
    <source>
        <strain evidence="3 4">GH-19</strain>
    </source>
</reference>
<feature type="compositionally biased region" description="Low complexity" evidence="1">
    <location>
        <begin position="59"/>
        <end position="78"/>
    </location>
</feature>
<comment type="caution">
    <text evidence="3">The sequence shown here is derived from an EMBL/GenBank/DDBJ whole genome shotgun (WGS) entry which is preliminary data.</text>
</comment>
<feature type="compositionally biased region" description="Basic and acidic residues" evidence="1">
    <location>
        <begin position="239"/>
        <end position="248"/>
    </location>
</feature>
<accession>A0ABR1K3K3</accession>
<feature type="region of interest" description="Disordered" evidence="1">
    <location>
        <begin position="217"/>
        <end position="264"/>
    </location>
</feature>
<feature type="compositionally biased region" description="Low complexity" evidence="1">
    <location>
        <begin position="534"/>
        <end position="552"/>
    </location>
</feature>
<keyword evidence="2" id="KW-0472">Membrane</keyword>
<feature type="region of interest" description="Disordered" evidence="1">
    <location>
        <begin position="35"/>
        <end position="91"/>
    </location>
</feature>